<dbReference type="SUPFAM" id="SSF55729">
    <property type="entry name" value="Acyl-CoA N-acyltransferases (Nat)"/>
    <property type="match status" value="1"/>
</dbReference>
<evidence type="ECO:0000259" key="3">
    <source>
        <dbReference type="PROSITE" id="PS51186"/>
    </source>
</evidence>
<dbReference type="PROSITE" id="PS51186">
    <property type="entry name" value="GNAT"/>
    <property type="match status" value="1"/>
</dbReference>
<evidence type="ECO:0000256" key="2">
    <source>
        <dbReference type="ARBA" id="ARBA00023315"/>
    </source>
</evidence>
<protein>
    <submittedName>
        <fullName evidence="4">GNAT family N-acetyltransferase</fullName>
        <ecNumber evidence="4">2.3.1.-</ecNumber>
    </submittedName>
</protein>
<dbReference type="RefSeq" id="WP_339096613.1">
    <property type="nucleotide sequence ID" value="NZ_CP149782.1"/>
</dbReference>
<dbReference type="GO" id="GO:0016747">
    <property type="term" value="F:acyltransferase activity, transferring groups other than amino-acyl groups"/>
    <property type="evidence" value="ECO:0007669"/>
    <property type="project" value="InterPro"/>
</dbReference>
<dbReference type="AlphaFoldDB" id="A0AAU6Q4V7"/>
<sequence length="189" mass="20038">MSLHIRPAQTFDALFAAPLIQEAIGNIGRQLTGTDNDEDAAHVIAQFFGLRGNRLSFTNALIAELGSRPVGIALAYPGELAQALDDPFRQHRASLGLTPEVVSEAEAGEFYLDTLATVAAARGQGVGAALIAACGERARALGLPLTLLVEDGNPARRLYERSGFVPAGEAFIAGHRYERLVLQATTSEL</sequence>
<gene>
    <name evidence="4" type="ORF">WDJ50_04465</name>
</gene>
<dbReference type="InterPro" id="IPR016181">
    <property type="entry name" value="Acyl_CoA_acyltransferase"/>
</dbReference>
<keyword evidence="1 4" id="KW-0808">Transferase</keyword>
<dbReference type="InterPro" id="IPR000182">
    <property type="entry name" value="GNAT_dom"/>
</dbReference>
<dbReference type="EC" id="2.3.1.-" evidence="4"/>
<reference evidence="4" key="1">
    <citation type="submission" date="2024-03" db="EMBL/GenBank/DDBJ databases">
        <title>Deinococcus weizhi sp. nov., isolated from human skin.</title>
        <authorList>
            <person name="Wei Z."/>
            <person name="Tian F."/>
            <person name="Yang C."/>
            <person name="Xin L.T."/>
            <person name="Wen Z.J."/>
            <person name="Lan K.C."/>
            <person name="Yu L."/>
            <person name="Zhe W."/>
            <person name="Dan F.D."/>
            <person name="Jun W."/>
            <person name="Rui Z."/>
            <person name="Yong X.J."/>
            <person name="Ting Y."/>
            <person name="Wei X."/>
            <person name="Xu Z.G."/>
            <person name="Xin Z."/>
            <person name="Dong F.G."/>
            <person name="Ni X.M."/>
            <person name="Zheng M.G."/>
            <person name="Chun Y."/>
            <person name="Qian W.X."/>
        </authorList>
    </citation>
    <scope>NUCLEOTIDE SEQUENCE</scope>
    <source>
        <strain evidence="4">VB142</strain>
    </source>
</reference>
<organism evidence="4">
    <name type="scientific">Deinococcus sp. VB142</name>
    <dbReference type="NCBI Taxonomy" id="3112952"/>
    <lineage>
        <taxon>Bacteria</taxon>
        <taxon>Thermotogati</taxon>
        <taxon>Deinococcota</taxon>
        <taxon>Deinococci</taxon>
        <taxon>Deinococcales</taxon>
        <taxon>Deinococcaceae</taxon>
        <taxon>Deinococcus</taxon>
    </lineage>
</organism>
<feature type="domain" description="N-acetyltransferase" evidence="3">
    <location>
        <begin position="3"/>
        <end position="183"/>
    </location>
</feature>
<keyword evidence="2 4" id="KW-0012">Acyltransferase</keyword>
<dbReference type="InterPro" id="IPR050832">
    <property type="entry name" value="Bact_Acetyltransf"/>
</dbReference>
<dbReference type="Pfam" id="PF00583">
    <property type="entry name" value="Acetyltransf_1"/>
    <property type="match status" value="1"/>
</dbReference>
<evidence type="ECO:0000256" key="1">
    <source>
        <dbReference type="ARBA" id="ARBA00022679"/>
    </source>
</evidence>
<dbReference type="EMBL" id="CP149782">
    <property type="protein sequence ID" value="WYF45386.1"/>
    <property type="molecule type" value="Genomic_DNA"/>
</dbReference>
<dbReference type="Gene3D" id="3.40.630.30">
    <property type="match status" value="1"/>
</dbReference>
<name>A0AAU6Q4V7_9DEIO</name>
<dbReference type="PANTHER" id="PTHR43877">
    <property type="entry name" value="AMINOALKYLPHOSPHONATE N-ACETYLTRANSFERASE-RELATED-RELATED"/>
    <property type="match status" value="1"/>
</dbReference>
<evidence type="ECO:0000313" key="4">
    <source>
        <dbReference type="EMBL" id="WYF45386.1"/>
    </source>
</evidence>
<accession>A0AAU6Q4V7</accession>
<dbReference type="CDD" id="cd04301">
    <property type="entry name" value="NAT_SF"/>
    <property type="match status" value="1"/>
</dbReference>
<proteinExistence type="predicted"/>